<dbReference type="AlphaFoldDB" id="A0A7W4LKV6"/>
<keyword evidence="2" id="KW-1185">Reference proteome</keyword>
<protein>
    <submittedName>
        <fullName evidence="1">DUF1853 family protein</fullName>
    </submittedName>
</protein>
<sequence>MNALPPLCDVLSELRHPAVRDLAWALLAPSLLDGSSVAVRHPLAASAWAHRPGQLLDWLHHQQRDSQALQQFLAAGSSRLGRYYERLWQFALEQAPDIQLLAANLPIRERGRTVGELDLLLRDEQGLQHLELAIKLYLGPEQLSGEDPQHWLGPASEDRLGLKLQHLQQHQLPLSRNPAAASALAELSDELPTASLWLGGYLFYPNAVACAAPTGTRAQHLRGCWLHRRDWVQWLAEHSDARWQPLARHAWLAPARVEESQVWTPAQLAEWLQQLPDTAAAQLLVGLRPDDSGDWQESQRLFLVSDEWPKSATPH</sequence>
<dbReference type="EMBL" id="JACJUD010000002">
    <property type="protein sequence ID" value="MBB2495049.1"/>
    <property type="molecule type" value="Genomic_DNA"/>
</dbReference>
<gene>
    <name evidence="1" type="ORF">H3H51_08465</name>
</gene>
<evidence type="ECO:0000313" key="1">
    <source>
        <dbReference type="EMBL" id="MBB2495049.1"/>
    </source>
</evidence>
<dbReference type="RefSeq" id="WP_183088600.1">
    <property type="nucleotide sequence ID" value="NZ_JACJUD010000002.1"/>
</dbReference>
<accession>A0A7W4LKV6</accession>
<reference evidence="1 2" key="1">
    <citation type="submission" date="2020-08" db="EMBL/GenBank/DDBJ databases">
        <authorList>
            <person name="Kim C.M."/>
        </authorList>
    </citation>
    <scope>NUCLEOTIDE SEQUENCE [LARGE SCALE GENOMIC DNA]</scope>
    <source>
        <strain evidence="1 2">UL070</strain>
    </source>
</reference>
<proteinExistence type="predicted"/>
<name>A0A7W4LKV6_9GAMM</name>
<dbReference type="Pfam" id="PF08907">
    <property type="entry name" value="DUF1853"/>
    <property type="match status" value="1"/>
</dbReference>
<organism evidence="1 2">
    <name type="scientific">Aquipseudomonas ullengensis</name>
    <dbReference type="NCBI Taxonomy" id="2759166"/>
    <lineage>
        <taxon>Bacteria</taxon>
        <taxon>Pseudomonadati</taxon>
        <taxon>Pseudomonadota</taxon>
        <taxon>Gammaproteobacteria</taxon>
        <taxon>Pseudomonadales</taxon>
        <taxon>Pseudomonadaceae</taxon>
        <taxon>Aquipseudomonas</taxon>
    </lineage>
</organism>
<evidence type="ECO:0000313" key="2">
    <source>
        <dbReference type="Proteomes" id="UP000542720"/>
    </source>
</evidence>
<dbReference type="InterPro" id="IPR015003">
    <property type="entry name" value="DUF1853"/>
</dbReference>
<comment type="caution">
    <text evidence="1">The sequence shown here is derived from an EMBL/GenBank/DDBJ whole genome shotgun (WGS) entry which is preliminary data.</text>
</comment>
<dbReference type="Proteomes" id="UP000542720">
    <property type="component" value="Unassembled WGS sequence"/>
</dbReference>